<feature type="compositionally biased region" description="Polar residues" evidence="1">
    <location>
        <begin position="9"/>
        <end position="22"/>
    </location>
</feature>
<accession>A0A927GTA4</accession>
<gene>
    <name evidence="2" type="ORF">IDH44_15020</name>
</gene>
<protein>
    <submittedName>
        <fullName evidence="2">Uncharacterized protein</fullName>
    </submittedName>
</protein>
<name>A0A927GTA4_9BACL</name>
<comment type="caution">
    <text evidence="2">The sequence shown here is derived from an EMBL/GenBank/DDBJ whole genome shotgun (WGS) entry which is preliminary data.</text>
</comment>
<sequence length="109" mass="12015">MRKKRPSPSDGTHTVTSETRQIAVTGGRDRSDLRLNVRDGDILSGTQLLKGTSEHAPWHELTLALDGAPLAQDTYAALESDAYFAFEATSVNYYFKNGVTIDEECSYNC</sequence>
<evidence type="ECO:0000313" key="2">
    <source>
        <dbReference type="EMBL" id="MBD2846512.1"/>
    </source>
</evidence>
<proteinExistence type="predicted"/>
<organism evidence="2 3">
    <name type="scientific">Paenibacillus sabuli</name>
    <dbReference type="NCBI Taxonomy" id="2772509"/>
    <lineage>
        <taxon>Bacteria</taxon>
        <taxon>Bacillati</taxon>
        <taxon>Bacillota</taxon>
        <taxon>Bacilli</taxon>
        <taxon>Bacillales</taxon>
        <taxon>Paenibacillaceae</taxon>
        <taxon>Paenibacillus</taxon>
    </lineage>
</organism>
<evidence type="ECO:0000256" key="1">
    <source>
        <dbReference type="SAM" id="MobiDB-lite"/>
    </source>
</evidence>
<dbReference type="EMBL" id="JACXIZ010000025">
    <property type="protein sequence ID" value="MBD2846512.1"/>
    <property type="molecule type" value="Genomic_DNA"/>
</dbReference>
<feature type="region of interest" description="Disordered" evidence="1">
    <location>
        <begin position="1"/>
        <end position="29"/>
    </location>
</feature>
<dbReference type="AlphaFoldDB" id="A0A927GTA4"/>
<dbReference type="RefSeq" id="WP_190919016.1">
    <property type="nucleotide sequence ID" value="NZ_JACXIZ010000025.1"/>
</dbReference>
<reference evidence="2" key="1">
    <citation type="submission" date="2020-09" db="EMBL/GenBank/DDBJ databases">
        <title>A novel bacterium of genus Paenibacillus, isolated from South China Sea.</title>
        <authorList>
            <person name="Huang H."/>
            <person name="Mo K."/>
            <person name="Hu Y."/>
        </authorList>
    </citation>
    <scope>NUCLEOTIDE SEQUENCE</scope>
    <source>
        <strain evidence="2">IB182496</strain>
    </source>
</reference>
<dbReference type="Proteomes" id="UP000621560">
    <property type="component" value="Unassembled WGS sequence"/>
</dbReference>
<keyword evidence="3" id="KW-1185">Reference proteome</keyword>
<evidence type="ECO:0000313" key="3">
    <source>
        <dbReference type="Proteomes" id="UP000621560"/>
    </source>
</evidence>